<protein>
    <submittedName>
        <fullName evidence="6">NLP/P60 protein</fullName>
    </submittedName>
</protein>
<evidence type="ECO:0000256" key="4">
    <source>
        <dbReference type="ARBA" id="ARBA00022807"/>
    </source>
</evidence>
<evidence type="ECO:0000256" key="1">
    <source>
        <dbReference type="ARBA" id="ARBA00007074"/>
    </source>
</evidence>
<dbReference type="eggNOG" id="COG0791">
    <property type="taxonomic scope" value="Bacteria"/>
</dbReference>
<dbReference type="InterPro" id="IPR051202">
    <property type="entry name" value="Peptidase_C40"/>
</dbReference>
<evidence type="ECO:0000256" key="3">
    <source>
        <dbReference type="ARBA" id="ARBA00022801"/>
    </source>
</evidence>
<comment type="similarity">
    <text evidence="1">Belongs to the peptidase C40 family.</text>
</comment>
<dbReference type="InParanoid" id="A0LKC5"/>
<keyword evidence="3" id="KW-0378">Hydrolase</keyword>
<gene>
    <name evidence="6" type="ordered locus">Sfum_2195</name>
</gene>
<dbReference type="GO" id="GO:0006508">
    <property type="term" value="P:proteolysis"/>
    <property type="evidence" value="ECO:0007669"/>
    <property type="project" value="UniProtKB-KW"/>
</dbReference>
<dbReference type="EMBL" id="CP000478">
    <property type="protein sequence ID" value="ABK17877.1"/>
    <property type="molecule type" value="Genomic_DNA"/>
</dbReference>
<dbReference type="SUPFAM" id="SSF54001">
    <property type="entry name" value="Cysteine proteinases"/>
    <property type="match status" value="1"/>
</dbReference>
<dbReference type="PANTHER" id="PTHR47053:SF1">
    <property type="entry name" value="MUREIN DD-ENDOPEPTIDASE MEPH-RELATED"/>
    <property type="match status" value="1"/>
</dbReference>
<dbReference type="PANTHER" id="PTHR47053">
    <property type="entry name" value="MUREIN DD-ENDOPEPTIDASE MEPH-RELATED"/>
    <property type="match status" value="1"/>
</dbReference>
<keyword evidence="4" id="KW-0788">Thiol protease</keyword>
<dbReference type="STRING" id="335543.Sfum_2195"/>
<proteinExistence type="inferred from homology"/>
<keyword evidence="2" id="KW-0645">Protease</keyword>
<evidence type="ECO:0000259" key="5">
    <source>
        <dbReference type="PROSITE" id="PS51935"/>
    </source>
</evidence>
<organism evidence="6 7">
    <name type="scientific">Syntrophobacter fumaroxidans (strain DSM 10017 / MPOB)</name>
    <dbReference type="NCBI Taxonomy" id="335543"/>
    <lineage>
        <taxon>Bacteria</taxon>
        <taxon>Pseudomonadati</taxon>
        <taxon>Thermodesulfobacteriota</taxon>
        <taxon>Syntrophobacteria</taxon>
        <taxon>Syntrophobacterales</taxon>
        <taxon>Syntrophobacteraceae</taxon>
        <taxon>Syntrophobacter</taxon>
    </lineage>
</organism>
<dbReference type="OrthoDB" id="9807055at2"/>
<keyword evidence="7" id="KW-1185">Reference proteome</keyword>
<dbReference type="GO" id="GO:0008234">
    <property type="term" value="F:cysteine-type peptidase activity"/>
    <property type="evidence" value="ECO:0007669"/>
    <property type="project" value="UniProtKB-KW"/>
</dbReference>
<dbReference type="PROSITE" id="PS51935">
    <property type="entry name" value="NLPC_P60"/>
    <property type="match status" value="1"/>
</dbReference>
<name>A0LKC5_SYNFM</name>
<sequence length="168" mass="18582" precursor="true">MRLALAPCFLVLVLVLGLCAGCGGLRPDAVPEMRPCPPGDVVCTARSQIGRPYRFGGFSPDSGFDCSGFTWWVYHQHGVNLPRQSQDQAAFGLPVSPEELLPGDLVFFEEWRKGASHVGIYSGRDRFIHCPSSGGRVREERFSDRYWRRHYLGACRVLPGREGAGDSP</sequence>
<evidence type="ECO:0000313" key="6">
    <source>
        <dbReference type="EMBL" id="ABK17877.1"/>
    </source>
</evidence>
<reference evidence="6 7" key="1">
    <citation type="submission" date="2006-10" db="EMBL/GenBank/DDBJ databases">
        <title>Complete sequence of Syntrophobacter fumaroxidans MPOB.</title>
        <authorList>
            <consortium name="US DOE Joint Genome Institute"/>
            <person name="Copeland A."/>
            <person name="Lucas S."/>
            <person name="Lapidus A."/>
            <person name="Barry K."/>
            <person name="Detter J.C."/>
            <person name="Glavina del Rio T."/>
            <person name="Hammon N."/>
            <person name="Israni S."/>
            <person name="Pitluck S."/>
            <person name="Goltsman E.G."/>
            <person name="Martinez M."/>
            <person name="Schmutz J."/>
            <person name="Larimer F."/>
            <person name="Land M."/>
            <person name="Hauser L."/>
            <person name="Kyrpides N."/>
            <person name="Kim E."/>
            <person name="Boone D.R."/>
            <person name="Brockman F."/>
            <person name="Culley D."/>
            <person name="Ferry J."/>
            <person name="Gunsalus R."/>
            <person name="McInerney M.J."/>
            <person name="Morrison M."/>
            <person name="Plugge C."/>
            <person name="Rohlin L."/>
            <person name="Scholten J."/>
            <person name="Sieber J."/>
            <person name="Stams A.J.M."/>
            <person name="Worm P."/>
            <person name="Henstra A.M."/>
            <person name="Richardson P."/>
        </authorList>
    </citation>
    <scope>NUCLEOTIDE SEQUENCE [LARGE SCALE GENOMIC DNA]</scope>
    <source>
        <strain evidence="7">DSM 10017 / MPOB</strain>
    </source>
</reference>
<dbReference type="KEGG" id="sfu:Sfum_2195"/>
<dbReference type="Pfam" id="PF00877">
    <property type="entry name" value="NLPC_P60"/>
    <property type="match status" value="1"/>
</dbReference>
<dbReference type="Gene3D" id="3.90.1720.10">
    <property type="entry name" value="endopeptidase domain like (from Nostoc punctiforme)"/>
    <property type="match status" value="1"/>
</dbReference>
<dbReference type="FunCoup" id="A0LKC5">
    <property type="interactions" value="47"/>
</dbReference>
<dbReference type="MEROPS" id="C40.006"/>
<evidence type="ECO:0000256" key="2">
    <source>
        <dbReference type="ARBA" id="ARBA00022670"/>
    </source>
</evidence>
<dbReference type="Proteomes" id="UP000001784">
    <property type="component" value="Chromosome"/>
</dbReference>
<evidence type="ECO:0000313" key="7">
    <source>
        <dbReference type="Proteomes" id="UP000001784"/>
    </source>
</evidence>
<dbReference type="HOGENOM" id="CLU_016043_8_0_7"/>
<accession>A0LKC5</accession>
<dbReference type="InterPro" id="IPR000064">
    <property type="entry name" value="NLP_P60_dom"/>
</dbReference>
<dbReference type="AlphaFoldDB" id="A0LKC5"/>
<dbReference type="RefSeq" id="WP_011699046.1">
    <property type="nucleotide sequence ID" value="NC_008554.1"/>
</dbReference>
<feature type="domain" description="NlpC/P60" evidence="5">
    <location>
        <begin position="35"/>
        <end position="158"/>
    </location>
</feature>
<dbReference type="InterPro" id="IPR038765">
    <property type="entry name" value="Papain-like_cys_pep_sf"/>
</dbReference>